<name>A0A7W7Z180_9BRAD</name>
<feature type="domain" description="CheW-like" evidence="1">
    <location>
        <begin position="17"/>
        <end position="157"/>
    </location>
</feature>
<dbReference type="Proteomes" id="UP000542353">
    <property type="component" value="Unassembled WGS sequence"/>
</dbReference>
<dbReference type="GO" id="GO:0005829">
    <property type="term" value="C:cytosol"/>
    <property type="evidence" value="ECO:0007669"/>
    <property type="project" value="TreeGrafter"/>
</dbReference>
<dbReference type="PANTHER" id="PTHR22617:SF23">
    <property type="entry name" value="CHEMOTAXIS PROTEIN CHEW"/>
    <property type="match status" value="1"/>
</dbReference>
<dbReference type="SMART" id="SM00260">
    <property type="entry name" value="CheW"/>
    <property type="match status" value="1"/>
</dbReference>
<organism evidence="2 3">
    <name type="scientific">Rhodopseudomonas rhenobacensis</name>
    <dbReference type="NCBI Taxonomy" id="87461"/>
    <lineage>
        <taxon>Bacteria</taxon>
        <taxon>Pseudomonadati</taxon>
        <taxon>Pseudomonadota</taxon>
        <taxon>Alphaproteobacteria</taxon>
        <taxon>Hyphomicrobiales</taxon>
        <taxon>Nitrobacteraceae</taxon>
        <taxon>Rhodopseudomonas</taxon>
    </lineage>
</organism>
<protein>
    <submittedName>
        <fullName evidence="2">Purine-binding chemotaxis protein CheW</fullName>
    </submittedName>
</protein>
<evidence type="ECO:0000313" key="2">
    <source>
        <dbReference type="EMBL" id="MBB5046036.1"/>
    </source>
</evidence>
<sequence length="157" mass="17565">MDQIVETRPRAEAESEQMQVVMLGIGDEVFALNTMLVREIIDPVPATRVAGARPYLPCVVNVRGNVIPLADLRSRFGMAKTAATADTRIVVLEIEIDRDPVLVGVVADKVHEVTQISRADAQPTPRVGMRWNPEFISFITKWRDEFVIVPNMERILS</sequence>
<dbReference type="PROSITE" id="PS50851">
    <property type="entry name" value="CHEW"/>
    <property type="match status" value="1"/>
</dbReference>
<dbReference type="InterPro" id="IPR039315">
    <property type="entry name" value="CheW"/>
</dbReference>
<dbReference type="Gene3D" id="2.40.50.180">
    <property type="entry name" value="CheA-289, Domain 4"/>
    <property type="match status" value="1"/>
</dbReference>
<reference evidence="2 3" key="1">
    <citation type="submission" date="2020-08" db="EMBL/GenBank/DDBJ databases">
        <title>Genomic Encyclopedia of Type Strains, Phase IV (KMG-IV): sequencing the most valuable type-strain genomes for metagenomic binning, comparative biology and taxonomic classification.</title>
        <authorList>
            <person name="Goeker M."/>
        </authorList>
    </citation>
    <scope>NUCLEOTIDE SEQUENCE [LARGE SCALE GENOMIC DNA]</scope>
    <source>
        <strain evidence="2 3">DSM 12706</strain>
    </source>
</reference>
<gene>
    <name evidence="2" type="ORF">HNR60_000778</name>
</gene>
<evidence type="ECO:0000259" key="1">
    <source>
        <dbReference type="PROSITE" id="PS50851"/>
    </source>
</evidence>
<dbReference type="EMBL" id="JACHIH010000003">
    <property type="protein sequence ID" value="MBB5046036.1"/>
    <property type="molecule type" value="Genomic_DNA"/>
</dbReference>
<comment type="caution">
    <text evidence="2">The sequence shown here is derived from an EMBL/GenBank/DDBJ whole genome shotgun (WGS) entry which is preliminary data.</text>
</comment>
<dbReference type="PANTHER" id="PTHR22617">
    <property type="entry name" value="CHEMOTAXIS SENSOR HISTIDINE KINASE-RELATED"/>
    <property type="match status" value="1"/>
</dbReference>
<dbReference type="InterPro" id="IPR036061">
    <property type="entry name" value="CheW-like_dom_sf"/>
</dbReference>
<dbReference type="RefSeq" id="WP_184254492.1">
    <property type="nucleotide sequence ID" value="NZ_JACHIH010000003.1"/>
</dbReference>
<evidence type="ECO:0000313" key="3">
    <source>
        <dbReference type="Proteomes" id="UP000542353"/>
    </source>
</evidence>
<dbReference type="Pfam" id="PF01584">
    <property type="entry name" value="CheW"/>
    <property type="match status" value="1"/>
</dbReference>
<dbReference type="GO" id="GO:0006935">
    <property type="term" value="P:chemotaxis"/>
    <property type="evidence" value="ECO:0007669"/>
    <property type="project" value="InterPro"/>
</dbReference>
<accession>A0A7W7Z180</accession>
<dbReference type="Gene3D" id="2.30.30.40">
    <property type="entry name" value="SH3 Domains"/>
    <property type="match status" value="1"/>
</dbReference>
<dbReference type="GO" id="GO:0007165">
    <property type="term" value="P:signal transduction"/>
    <property type="evidence" value="ECO:0007669"/>
    <property type="project" value="InterPro"/>
</dbReference>
<dbReference type="SUPFAM" id="SSF50341">
    <property type="entry name" value="CheW-like"/>
    <property type="match status" value="1"/>
</dbReference>
<dbReference type="InterPro" id="IPR002545">
    <property type="entry name" value="CheW-lke_dom"/>
</dbReference>
<proteinExistence type="predicted"/>
<dbReference type="AlphaFoldDB" id="A0A7W7Z180"/>
<keyword evidence="3" id="KW-1185">Reference proteome</keyword>